<keyword evidence="5 9" id="KW-0694">RNA-binding</keyword>
<comment type="subcellular location">
    <subcellularLocation>
        <location evidence="9">Virion</location>
    </subcellularLocation>
    <subcellularLocation>
        <location evidence="9">Host cytoplasm</location>
    </subcellularLocation>
</comment>
<keyword evidence="12" id="KW-1185">Reference proteome</keyword>
<dbReference type="Proteomes" id="UP001268557">
    <property type="component" value="Segment"/>
</dbReference>
<evidence type="ECO:0000256" key="7">
    <source>
        <dbReference type="ARBA" id="ARBA00023200"/>
    </source>
</evidence>
<evidence type="ECO:0000313" key="11">
    <source>
        <dbReference type="EMBL" id="UQM99578.1"/>
    </source>
</evidence>
<comment type="similarity">
    <text evidence="1 9">Belongs to the paramyxoviruses nucleocapsid family.</text>
</comment>
<name>A0AAE9HV20_9MONO</name>
<keyword evidence="7 9" id="KW-1035">Host cytoplasm</keyword>
<reference evidence="11 12" key="1">
    <citation type="journal article" date="2022" name="bioRxiv">
        <title>The characterization of multiple novel paramyxovirus species highlights the diverse nature of the subfamily Orthoparamyxovirinae.</title>
        <authorList>
            <person name="Vanmechelen B."/>
            <person name="Meurs S."/>
            <person name="Horemans M."/>
            <person name="Loosen A."/>
            <person name="Maes T.J."/>
            <person name="Laenen L."/>
            <person name="Vergote V."/>
            <person name="Koundouno F.R."/>
            <person name="Magassouba N."/>
            <person name="Konde M.K."/>
            <person name="Conde I.S."/>
            <person name="Carroll M.W."/>
            <person name="Maes P."/>
        </authorList>
    </citation>
    <scope>NUCLEOTIDE SEQUENCE [LARGE SCALE GENOMIC DNA]</scope>
    <source>
        <strain evidence="11 12">BE/Ninove/Mar/1/2019</strain>
    </source>
</reference>
<dbReference type="GO" id="GO:0019029">
    <property type="term" value="C:helical viral capsid"/>
    <property type="evidence" value="ECO:0007669"/>
    <property type="project" value="UniProtKB-KW"/>
</dbReference>
<feature type="compositionally biased region" description="Basic and acidic residues" evidence="10">
    <location>
        <begin position="469"/>
        <end position="478"/>
    </location>
</feature>
<evidence type="ECO:0000256" key="10">
    <source>
        <dbReference type="SAM" id="MobiDB-lite"/>
    </source>
</evidence>
<keyword evidence="8 9" id="KW-0687">Ribonucleoprotein</keyword>
<organism evidence="11 12">
    <name type="scientific">denalis virus</name>
    <dbReference type="NCBI Taxonomy" id="2940991"/>
    <lineage>
        <taxon>Viruses</taxon>
        <taxon>Riboviria</taxon>
        <taxon>Orthornavirae</taxon>
        <taxon>Negarnaviricota</taxon>
        <taxon>Haploviricotina</taxon>
        <taxon>Monjiviricetes</taxon>
        <taxon>Mononegavirales</taxon>
        <taxon>Paramyxoviridae</taxon>
        <taxon>Orthoparamyxovirinae</taxon>
        <taxon>Narmovirus</taxon>
        <taxon>Narmovirus microti</taxon>
    </lineage>
</organism>
<gene>
    <name evidence="11" type="primary">N</name>
</gene>
<dbReference type="GO" id="GO:0003723">
    <property type="term" value="F:RNA binding"/>
    <property type="evidence" value="ECO:0007669"/>
    <property type="project" value="UniProtKB-KW"/>
</dbReference>
<evidence type="ECO:0000313" key="12">
    <source>
        <dbReference type="Proteomes" id="UP001268557"/>
    </source>
</evidence>
<keyword evidence="4 9" id="KW-0946">Virion</keyword>
<keyword evidence="2 9" id="KW-1139">Helical capsid protein</keyword>
<evidence type="ECO:0000256" key="3">
    <source>
        <dbReference type="ARBA" id="ARBA00022561"/>
    </source>
</evidence>
<dbReference type="InterPro" id="IPR002021">
    <property type="entry name" value="Paramyx_ncap"/>
</dbReference>
<comment type="subunit">
    <text evidence="9">Homomultimer; forms the nucleocapsid. Binds to the viral genomic RNA. N0 interacts with the phosphoprotein (via N-terminus); this interaction allows P to chaperon N0 to avoid N polymerization before encapsidation. Interacts as N-RNA template with the phosphoprotein (via C-terminus); this interaction positions the polymerase on the template.</text>
</comment>
<feature type="compositionally biased region" description="Acidic residues" evidence="10">
    <location>
        <begin position="421"/>
        <end position="434"/>
    </location>
</feature>
<proteinExistence type="inferred from homology"/>
<dbReference type="GO" id="GO:0019013">
    <property type="term" value="C:viral nucleocapsid"/>
    <property type="evidence" value="ECO:0007669"/>
    <property type="project" value="UniProtKB-KW"/>
</dbReference>
<feature type="region of interest" description="Disordered" evidence="10">
    <location>
        <begin position="398"/>
        <end position="523"/>
    </location>
</feature>
<feature type="compositionally biased region" description="Acidic residues" evidence="10">
    <location>
        <begin position="497"/>
        <end position="507"/>
    </location>
</feature>
<dbReference type="GO" id="GO:0005198">
    <property type="term" value="F:structural molecule activity"/>
    <property type="evidence" value="ECO:0007669"/>
    <property type="project" value="InterPro"/>
</dbReference>
<evidence type="ECO:0000256" key="6">
    <source>
        <dbReference type="ARBA" id="ARBA00023086"/>
    </source>
</evidence>
<evidence type="ECO:0000256" key="8">
    <source>
        <dbReference type="ARBA" id="ARBA00023274"/>
    </source>
</evidence>
<feature type="compositionally biased region" description="Polar residues" evidence="10">
    <location>
        <begin position="455"/>
        <end position="466"/>
    </location>
</feature>
<keyword evidence="6 9" id="KW-0543">Viral nucleoprotein</keyword>
<dbReference type="GO" id="GO:1990904">
    <property type="term" value="C:ribonucleoprotein complex"/>
    <property type="evidence" value="ECO:0007669"/>
    <property type="project" value="UniProtKB-KW"/>
</dbReference>
<protein>
    <recommendedName>
        <fullName evidence="9">Nucleocapsid</fullName>
    </recommendedName>
    <alternativeName>
        <fullName evidence="9">Nucleocapsid protein</fullName>
    </alternativeName>
</protein>
<sequence>MSGVLSALRDFKDAKLKPRGDGLTRGAISSLKHKVAVIVPGQEGAKLRWQLLKLLIGVAWSDAATPSVQTGVMLSLISLISESPSNMVRRLNNDPDLAITIIEFTMTAEGEMRFASRGMSYDEQMASYIRMRDTAPQAAGGEQPFEDAEAWNQEDLPLDEYMIANTTVQVQLWTLLIKAVTAPDTARDSEQRRWLKFVQQRRVEAFYKLHSIWLDKIRQLLAANLSVRRYMIRTLIEIQRMGQAKGRLLEVIADIGNYIEESGLAGFQLTIKYGIETRFAALALNEFQGDLATIERLMKLYLEMGPNAPFMVLLEDSIQTKFAPGNYPLLWSYAMGVGSALDRAMANLNFNRPYMDYGYFRLGYRIVRQSEGSIDARMAQELSITAEEQAKLKTLISNMGTREDNETVEARGGNFQIADLETTEGEDTNAEDAGDLARTRRARRSRQTQRARPRITNNADASSRNYSRAVEEALRGATDDADDLDDEAHYGNTDYGVDAETEEEAESPNEPRDIRYNDETLLS</sequence>
<evidence type="ECO:0000256" key="5">
    <source>
        <dbReference type="ARBA" id="ARBA00022884"/>
    </source>
</evidence>
<dbReference type="EMBL" id="OK623360">
    <property type="protein sequence ID" value="UQM99578.1"/>
    <property type="molecule type" value="Viral_cRNA"/>
</dbReference>
<feature type="compositionally biased region" description="Basic and acidic residues" evidence="10">
    <location>
        <begin position="509"/>
        <end position="523"/>
    </location>
</feature>
<accession>A0AAE9HV20</accession>
<dbReference type="Pfam" id="PF00973">
    <property type="entry name" value="Paramyxo_ncap"/>
    <property type="match status" value="1"/>
</dbReference>
<evidence type="ECO:0000256" key="4">
    <source>
        <dbReference type="ARBA" id="ARBA00022844"/>
    </source>
</evidence>
<dbReference type="GO" id="GO:0030430">
    <property type="term" value="C:host cell cytoplasm"/>
    <property type="evidence" value="ECO:0007669"/>
    <property type="project" value="UniProtKB-SubCell"/>
</dbReference>
<keyword evidence="3 9" id="KW-0167">Capsid protein</keyword>
<evidence type="ECO:0000256" key="2">
    <source>
        <dbReference type="ARBA" id="ARBA00022497"/>
    </source>
</evidence>
<feature type="compositionally biased region" description="Basic residues" evidence="10">
    <location>
        <begin position="439"/>
        <end position="453"/>
    </location>
</feature>
<evidence type="ECO:0000256" key="1">
    <source>
        <dbReference type="ARBA" id="ARBA00007642"/>
    </source>
</evidence>
<comment type="function">
    <text evidence="9">Forms the helical nucleocapsid (NC), protecting the genome from nucleases.</text>
</comment>
<evidence type="ECO:0000256" key="9">
    <source>
        <dbReference type="RuleBase" id="RU361245"/>
    </source>
</evidence>